<proteinExistence type="predicted"/>
<reference evidence="1" key="1">
    <citation type="submission" date="2021-09" db="EMBL/GenBank/DDBJ databases">
        <title>The genome of Mauremys mutica provides insights into the evolution of semi-aquatic lifestyle.</title>
        <authorList>
            <person name="Gong S."/>
            <person name="Gao Y."/>
        </authorList>
    </citation>
    <scope>NUCLEOTIDE SEQUENCE</scope>
    <source>
        <strain evidence="1">MM-2020</strain>
        <tissue evidence="1">Muscle</tissue>
    </source>
</reference>
<dbReference type="AlphaFoldDB" id="A0A9D3X2D7"/>
<dbReference type="Proteomes" id="UP000827986">
    <property type="component" value="Unassembled WGS sequence"/>
</dbReference>
<gene>
    <name evidence="1" type="ORF">KIL84_007070</name>
</gene>
<sequence>MKTYHIYGCWSLKKGYRNSFNLATLPEKKSDHLEKKKNSKKQNVYTPKGSSIPLQGFIASECNVFYAQDVKNLVCRIGPVVWQQYKNVKSRSCLSLPSLLEPQFVKEG</sequence>
<keyword evidence="2" id="KW-1185">Reference proteome</keyword>
<name>A0A9D3X2D7_9SAUR</name>
<accession>A0A9D3X2D7</accession>
<evidence type="ECO:0000313" key="1">
    <source>
        <dbReference type="EMBL" id="KAH1171452.1"/>
    </source>
</evidence>
<comment type="caution">
    <text evidence="1">The sequence shown here is derived from an EMBL/GenBank/DDBJ whole genome shotgun (WGS) entry which is preliminary data.</text>
</comment>
<protein>
    <submittedName>
        <fullName evidence="1">Uncharacterized protein</fullName>
    </submittedName>
</protein>
<evidence type="ECO:0000313" key="2">
    <source>
        <dbReference type="Proteomes" id="UP000827986"/>
    </source>
</evidence>
<organism evidence="1 2">
    <name type="scientific">Mauremys mutica</name>
    <name type="common">yellowpond turtle</name>
    <dbReference type="NCBI Taxonomy" id="74926"/>
    <lineage>
        <taxon>Eukaryota</taxon>
        <taxon>Metazoa</taxon>
        <taxon>Chordata</taxon>
        <taxon>Craniata</taxon>
        <taxon>Vertebrata</taxon>
        <taxon>Euteleostomi</taxon>
        <taxon>Archelosauria</taxon>
        <taxon>Testudinata</taxon>
        <taxon>Testudines</taxon>
        <taxon>Cryptodira</taxon>
        <taxon>Durocryptodira</taxon>
        <taxon>Testudinoidea</taxon>
        <taxon>Geoemydidae</taxon>
        <taxon>Geoemydinae</taxon>
        <taxon>Mauremys</taxon>
    </lineage>
</organism>
<dbReference type="EMBL" id="JAHDVG010000483">
    <property type="protein sequence ID" value="KAH1171452.1"/>
    <property type="molecule type" value="Genomic_DNA"/>
</dbReference>